<protein>
    <submittedName>
        <fullName evidence="9">Acyltransferase</fullName>
    </submittedName>
</protein>
<evidence type="ECO:0000256" key="2">
    <source>
        <dbReference type="ARBA" id="ARBA00007400"/>
    </source>
</evidence>
<feature type="transmembrane region" description="Helical" evidence="7">
    <location>
        <begin position="190"/>
        <end position="208"/>
    </location>
</feature>
<comment type="similarity">
    <text evidence="2">Belongs to the acyltransferase 3 family.</text>
</comment>
<dbReference type="EMBL" id="JAHXPT010000001">
    <property type="protein sequence ID" value="MBW6408687.1"/>
    <property type="molecule type" value="Genomic_DNA"/>
</dbReference>
<feature type="transmembrane region" description="Helical" evidence="7">
    <location>
        <begin position="149"/>
        <end position="170"/>
    </location>
</feature>
<feature type="transmembrane region" description="Helical" evidence="7">
    <location>
        <begin position="36"/>
        <end position="61"/>
    </location>
</feature>
<evidence type="ECO:0000313" key="9">
    <source>
        <dbReference type="EMBL" id="MBW6408687.1"/>
    </source>
</evidence>
<evidence type="ECO:0000256" key="3">
    <source>
        <dbReference type="ARBA" id="ARBA00022475"/>
    </source>
</evidence>
<dbReference type="Proteomes" id="UP001519921">
    <property type="component" value="Unassembled WGS sequence"/>
</dbReference>
<keyword evidence="5 7" id="KW-1133">Transmembrane helix</keyword>
<feature type="transmembrane region" description="Helical" evidence="7">
    <location>
        <begin position="248"/>
        <end position="265"/>
    </location>
</feature>
<feature type="domain" description="Acyltransferase 3" evidence="8">
    <location>
        <begin position="9"/>
        <end position="325"/>
    </location>
</feature>
<feature type="transmembrane region" description="Helical" evidence="7">
    <location>
        <begin position="12"/>
        <end position="30"/>
    </location>
</feature>
<proteinExistence type="inferred from homology"/>
<feature type="transmembrane region" description="Helical" evidence="7">
    <location>
        <begin position="124"/>
        <end position="142"/>
    </location>
</feature>
<evidence type="ECO:0000256" key="6">
    <source>
        <dbReference type="ARBA" id="ARBA00023136"/>
    </source>
</evidence>
<comment type="caution">
    <text evidence="9">The sequence shown here is derived from an EMBL/GenBank/DDBJ whole genome shotgun (WGS) entry which is preliminary data.</text>
</comment>
<dbReference type="InterPro" id="IPR002656">
    <property type="entry name" value="Acyl_transf_3_dom"/>
</dbReference>
<gene>
    <name evidence="9" type="ORF">KYD98_01110</name>
</gene>
<keyword evidence="3" id="KW-1003">Cell membrane</keyword>
<feature type="transmembrane region" description="Helical" evidence="7">
    <location>
        <begin position="277"/>
        <end position="298"/>
    </location>
</feature>
<organism evidence="9 10">
    <name type="scientific">Clostridium weizhouense</name>
    <dbReference type="NCBI Taxonomy" id="2859781"/>
    <lineage>
        <taxon>Bacteria</taxon>
        <taxon>Bacillati</taxon>
        <taxon>Bacillota</taxon>
        <taxon>Clostridia</taxon>
        <taxon>Eubacteriales</taxon>
        <taxon>Clostridiaceae</taxon>
        <taxon>Clostridium</taxon>
    </lineage>
</organism>
<dbReference type="PANTHER" id="PTHR40074:SF2">
    <property type="entry name" value="O-ACETYLTRANSFERASE WECH"/>
    <property type="match status" value="1"/>
</dbReference>
<evidence type="ECO:0000256" key="4">
    <source>
        <dbReference type="ARBA" id="ARBA00022692"/>
    </source>
</evidence>
<keyword evidence="9" id="KW-0012">Acyltransferase</keyword>
<dbReference type="RefSeq" id="WP_219777747.1">
    <property type="nucleotide sequence ID" value="NZ_JAHXPT010000001.1"/>
</dbReference>
<feature type="transmembrane region" description="Helical" evidence="7">
    <location>
        <begin position="220"/>
        <end position="242"/>
    </location>
</feature>
<evidence type="ECO:0000256" key="7">
    <source>
        <dbReference type="SAM" id="Phobius"/>
    </source>
</evidence>
<evidence type="ECO:0000256" key="1">
    <source>
        <dbReference type="ARBA" id="ARBA00004651"/>
    </source>
</evidence>
<feature type="transmembrane region" description="Helical" evidence="7">
    <location>
        <begin position="81"/>
        <end position="104"/>
    </location>
</feature>
<dbReference type="PANTHER" id="PTHR40074">
    <property type="entry name" value="O-ACETYLTRANSFERASE WECH"/>
    <property type="match status" value="1"/>
</dbReference>
<evidence type="ECO:0000259" key="8">
    <source>
        <dbReference type="Pfam" id="PF01757"/>
    </source>
</evidence>
<keyword evidence="4 7" id="KW-0812">Transmembrane</keyword>
<evidence type="ECO:0000313" key="10">
    <source>
        <dbReference type="Proteomes" id="UP001519921"/>
    </source>
</evidence>
<keyword evidence="10" id="KW-1185">Reference proteome</keyword>
<sequence>MEKEAKRYDAINILRIVCAYLVIVIHLIAFQSLGDTAIYVTSDFICRISVPFFFITSGYFFYLKVNKEGYLKTYVMKLIKIYVIATIVYLIVFIPLIPFMYQMFVKGGIGFTLKLFLVNSISGAMWYFPALIISICVVNLFLKKDLIKPLIVTSIILLLIGLMGDSYYGLIKDSPFIHIINGYNFIFDNTRNGITFGVPFITIGVLINKYKINEKVKKPLIFLISFFIIFGVEVYFLIHNGIAQDYNIYFSEALVVPIIFIIALNSKIKISDKASSYMREMSVWIYVFHSLIPTILYFCKIEISNSIARYLVVCVIVTLIAYIITKIKFRKKDFNKMVNKKNI</sequence>
<comment type="subcellular location">
    <subcellularLocation>
        <location evidence="1">Cell membrane</location>
        <topology evidence="1">Multi-pass membrane protein</topology>
    </subcellularLocation>
</comment>
<dbReference type="GO" id="GO:0016746">
    <property type="term" value="F:acyltransferase activity"/>
    <property type="evidence" value="ECO:0007669"/>
    <property type="project" value="UniProtKB-KW"/>
</dbReference>
<keyword evidence="9" id="KW-0808">Transferase</keyword>
<reference evidence="9 10" key="1">
    <citation type="submission" date="2021-07" db="EMBL/GenBank/DDBJ databases">
        <title>Clostridium weizhouense sp. nov., an anaerobic bacterium isolated from activated sludge of Petroleum wastewater.</title>
        <authorList>
            <person name="Li Q."/>
        </authorList>
    </citation>
    <scope>NUCLEOTIDE SEQUENCE [LARGE SCALE GENOMIC DNA]</scope>
    <source>
        <strain evidence="9 10">YB-6</strain>
    </source>
</reference>
<name>A0ABS7AJ72_9CLOT</name>
<evidence type="ECO:0000256" key="5">
    <source>
        <dbReference type="ARBA" id="ARBA00022989"/>
    </source>
</evidence>
<feature type="transmembrane region" description="Helical" evidence="7">
    <location>
        <begin position="310"/>
        <end position="327"/>
    </location>
</feature>
<keyword evidence="6 7" id="KW-0472">Membrane</keyword>
<dbReference type="Pfam" id="PF01757">
    <property type="entry name" value="Acyl_transf_3"/>
    <property type="match status" value="1"/>
</dbReference>
<accession>A0ABS7AJ72</accession>